<protein>
    <submittedName>
        <fullName evidence="2">Uncharacterized protein</fullName>
    </submittedName>
</protein>
<organism evidence="2 3">
    <name type="scientific">Lichtheimia corymbifera JMRC:FSU:9682</name>
    <dbReference type="NCBI Taxonomy" id="1263082"/>
    <lineage>
        <taxon>Eukaryota</taxon>
        <taxon>Fungi</taxon>
        <taxon>Fungi incertae sedis</taxon>
        <taxon>Mucoromycota</taxon>
        <taxon>Mucoromycotina</taxon>
        <taxon>Mucoromycetes</taxon>
        <taxon>Mucorales</taxon>
        <taxon>Lichtheimiaceae</taxon>
        <taxon>Lichtheimia</taxon>
    </lineage>
</organism>
<gene>
    <name evidence="2" type="ORF">LCOR_12220.1</name>
</gene>
<proteinExistence type="predicted"/>
<accession>A0A068SHD6</accession>
<dbReference type="VEuPathDB" id="FungiDB:LCOR_12220.1"/>
<sequence>MLNYQQDHSICGNPLAYAIHSAWAEHYTSTGSIVLSVIAKALAHYNIRATFQIDDSVAQELHADGIDAEHCPVVNGPFMCLLPTEDQIPYGQGQQDHQGLQVLQDAQDQQDLQDQQDIQVKMEEQEAAFEISDLNDCFSIVSTPPPVASPSLIQQCLQIQQLGPYAPGQDQEQDQEQDQGQDQHQQQLLCAICEQVIAQDFQEDPMDDQPAPAPAPAPSQKKQRVENRFARLGDLGDVNQDIIHLIQSDMATLHSGLFLGDIYSLTERTLSSFKENGITLNKYTRLFIENLMAIQLACIYLNKDLEASNAHRKYQDHLLALLFPKSDQAKKDLKKSNLSKGRAGGKYLIALVKRYGIYILLFPEHMQWSLLGSLSMDDFKDSIAQGGLIDVLMDSYNHEHNLYCLYTIYNRIVQGHQVLT</sequence>
<keyword evidence="3" id="KW-1185">Reference proteome</keyword>
<evidence type="ECO:0000313" key="2">
    <source>
        <dbReference type="EMBL" id="CDH61445.1"/>
    </source>
</evidence>
<feature type="region of interest" description="Disordered" evidence="1">
    <location>
        <begin position="204"/>
        <end position="224"/>
    </location>
</feature>
<dbReference type="AlphaFoldDB" id="A0A068SHD6"/>
<reference evidence="2" key="1">
    <citation type="submission" date="2013-08" db="EMBL/GenBank/DDBJ databases">
        <title>Gene expansion shapes genome architecture in the human pathogen Lichtheimia corymbifera: an evolutionary genomics analysis in the ancient terrestrial Mucorales (Mucoromycotina).</title>
        <authorList>
            <person name="Schwartze V.U."/>
            <person name="Winter S."/>
            <person name="Shelest E."/>
            <person name="Marcet-Houben M."/>
            <person name="Horn F."/>
            <person name="Wehner S."/>
            <person name="Hoffmann K."/>
            <person name="Riege K."/>
            <person name="Sammeth M."/>
            <person name="Nowrousian M."/>
            <person name="Valiante V."/>
            <person name="Linde J."/>
            <person name="Jacobsen I.D."/>
            <person name="Marz M."/>
            <person name="Brakhage A.A."/>
            <person name="Gabaldon T."/>
            <person name="Bocker S."/>
            <person name="Voigt K."/>
        </authorList>
    </citation>
    <scope>NUCLEOTIDE SEQUENCE [LARGE SCALE GENOMIC DNA]</scope>
    <source>
        <strain evidence="2">FSU 9682</strain>
    </source>
</reference>
<dbReference type="EMBL" id="CBTN010000190">
    <property type="protein sequence ID" value="CDH61445.1"/>
    <property type="molecule type" value="Genomic_DNA"/>
</dbReference>
<evidence type="ECO:0000256" key="1">
    <source>
        <dbReference type="SAM" id="MobiDB-lite"/>
    </source>
</evidence>
<evidence type="ECO:0000313" key="3">
    <source>
        <dbReference type="Proteomes" id="UP000027586"/>
    </source>
</evidence>
<name>A0A068SHD6_9FUNG</name>
<dbReference type="Proteomes" id="UP000027586">
    <property type="component" value="Unassembled WGS sequence"/>
</dbReference>
<comment type="caution">
    <text evidence="2">The sequence shown here is derived from an EMBL/GenBank/DDBJ whole genome shotgun (WGS) entry which is preliminary data.</text>
</comment>